<dbReference type="EMBL" id="FNQE01000012">
    <property type="protein sequence ID" value="SDY94525.1"/>
    <property type="molecule type" value="Genomic_DNA"/>
</dbReference>
<dbReference type="OrthoDB" id="3034689at2"/>
<protein>
    <submittedName>
        <fullName evidence="1">Uncharacterized protein</fullName>
    </submittedName>
</protein>
<gene>
    <name evidence="1" type="ORF">SAMN05660462_01315</name>
</gene>
<sequence length="331" mass="39279">MDLRHAIEEYIVKKVKGKEEKEQVTKLLLGELDPYLKEEQVHYNISLESLQARKEYRPSIVDAFYELLKKTRNNKEYTQKRIVSFSEYLQKKYKIELELGKVFERETLNPYERLVDLLKTLNKGMTKSELMDHYSISRKPLESDINQLVMGTKILGQEVKIRDIQKEQNKITYQSTIHPIFLPLNMTEVYYLIMGLKSLSKDQRNIASKTYDDLANKIYCQLSDYARNKIDMKGRELGIRFPYVDEFDTYNGSKDEEKMIIDKKRDAILYLWKAGVKCTIHMNNDDMEIIKDCYIDYDIAKGDIFVKDSLYGTRIRKLDINEVLRIDYDYI</sequence>
<keyword evidence="2" id="KW-1185">Reference proteome</keyword>
<reference evidence="1 2" key="1">
    <citation type="submission" date="2016-10" db="EMBL/GenBank/DDBJ databases">
        <authorList>
            <person name="de Groot N.N."/>
        </authorList>
    </citation>
    <scope>NUCLEOTIDE SEQUENCE [LARGE SCALE GENOMIC DNA]</scope>
    <source>
        <strain evidence="1 2">DSM 21650</strain>
    </source>
</reference>
<name>A0A1H3P158_9FIRM</name>
<proteinExistence type="predicted"/>
<dbReference type="Proteomes" id="UP000198625">
    <property type="component" value="Unassembled WGS sequence"/>
</dbReference>
<dbReference type="RefSeq" id="WP_091728870.1">
    <property type="nucleotide sequence ID" value="NZ_FNQE01000012.1"/>
</dbReference>
<organism evidence="1 2">
    <name type="scientific">Proteiniborus ethanoligenes</name>
    <dbReference type="NCBI Taxonomy" id="415015"/>
    <lineage>
        <taxon>Bacteria</taxon>
        <taxon>Bacillati</taxon>
        <taxon>Bacillota</taxon>
        <taxon>Clostridia</taxon>
        <taxon>Eubacteriales</taxon>
        <taxon>Proteiniborus</taxon>
    </lineage>
</organism>
<evidence type="ECO:0000313" key="1">
    <source>
        <dbReference type="EMBL" id="SDY94525.1"/>
    </source>
</evidence>
<accession>A0A1H3P158</accession>
<dbReference type="AlphaFoldDB" id="A0A1H3P158"/>
<evidence type="ECO:0000313" key="2">
    <source>
        <dbReference type="Proteomes" id="UP000198625"/>
    </source>
</evidence>